<dbReference type="Proteomes" id="UP001295684">
    <property type="component" value="Unassembled WGS sequence"/>
</dbReference>
<keyword evidence="2" id="KW-1185">Reference proteome</keyword>
<proteinExistence type="predicted"/>
<protein>
    <submittedName>
        <fullName evidence="1">Uncharacterized protein</fullName>
    </submittedName>
</protein>
<dbReference type="PROSITE" id="PS51257">
    <property type="entry name" value="PROKAR_LIPOPROTEIN"/>
    <property type="match status" value="1"/>
</dbReference>
<sequence length="70" mass="8643">MLNWYRNFRDLYNTNNCFLVSCFDLAISRLSLFLCTYFRIFKFILENFVSLCHLCRLVCFGHHNLLWFLY</sequence>
<comment type="caution">
    <text evidence="1">The sequence shown here is derived from an EMBL/GenBank/DDBJ whole genome shotgun (WGS) entry which is preliminary data.</text>
</comment>
<evidence type="ECO:0000313" key="2">
    <source>
        <dbReference type="Proteomes" id="UP001295684"/>
    </source>
</evidence>
<reference evidence="1" key="1">
    <citation type="submission" date="2023-07" db="EMBL/GenBank/DDBJ databases">
        <authorList>
            <consortium name="AG Swart"/>
            <person name="Singh M."/>
            <person name="Singh A."/>
            <person name="Seah K."/>
            <person name="Emmerich C."/>
        </authorList>
    </citation>
    <scope>NUCLEOTIDE SEQUENCE</scope>
    <source>
        <strain evidence="1">DP1</strain>
    </source>
</reference>
<gene>
    <name evidence="1" type="ORF">ECRASSUSDP1_LOCUS22941</name>
</gene>
<dbReference type="EMBL" id="CAMPGE010023563">
    <property type="protein sequence ID" value="CAI2381485.1"/>
    <property type="molecule type" value="Genomic_DNA"/>
</dbReference>
<dbReference type="AlphaFoldDB" id="A0AAD2D6F9"/>
<accession>A0AAD2D6F9</accession>
<evidence type="ECO:0000313" key="1">
    <source>
        <dbReference type="EMBL" id="CAI2381485.1"/>
    </source>
</evidence>
<organism evidence="1 2">
    <name type="scientific">Euplotes crassus</name>
    <dbReference type="NCBI Taxonomy" id="5936"/>
    <lineage>
        <taxon>Eukaryota</taxon>
        <taxon>Sar</taxon>
        <taxon>Alveolata</taxon>
        <taxon>Ciliophora</taxon>
        <taxon>Intramacronucleata</taxon>
        <taxon>Spirotrichea</taxon>
        <taxon>Hypotrichia</taxon>
        <taxon>Euplotida</taxon>
        <taxon>Euplotidae</taxon>
        <taxon>Moneuplotes</taxon>
    </lineage>
</organism>
<name>A0AAD2D6F9_EUPCR</name>